<keyword evidence="2" id="KW-1185">Reference proteome</keyword>
<dbReference type="Proteomes" id="UP001145114">
    <property type="component" value="Unassembled WGS sequence"/>
</dbReference>
<evidence type="ECO:0000313" key="1">
    <source>
        <dbReference type="EMBL" id="KAJ1676573.1"/>
    </source>
</evidence>
<evidence type="ECO:0000313" key="2">
    <source>
        <dbReference type="Proteomes" id="UP001145114"/>
    </source>
</evidence>
<protein>
    <submittedName>
        <fullName evidence="1">Uncharacterized protein</fullName>
    </submittedName>
</protein>
<proteinExistence type="predicted"/>
<feature type="non-terminal residue" evidence="1">
    <location>
        <position position="137"/>
    </location>
</feature>
<accession>A0ACC1HJ27</accession>
<sequence length="137" mass="16335">HIEKHRHQAKHIIHETPALYHTVVKPYIYGEPQSRIQWVYNILDHKHESERIIFEEPNKQDGFVLLPDFKWDGKTIDSLYLVVIVHRHDLKSLRDLGSEHLGLLKSIRDKVTDAVTERYLGVGRDQLRFYIHYQPSY</sequence>
<name>A0ACC1HJ27_9FUNG</name>
<dbReference type="EMBL" id="JAMZIH010003866">
    <property type="protein sequence ID" value="KAJ1676573.1"/>
    <property type="molecule type" value="Genomic_DNA"/>
</dbReference>
<feature type="non-terminal residue" evidence="1">
    <location>
        <position position="1"/>
    </location>
</feature>
<gene>
    <name evidence="1" type="ORF">EV182_007923</name>
</gene>
<reference evidence="1" key="1">
    <citation type="submission" date="2022-06" db="EMBL/GenBank/DDBJ databases">
        <title>Phylogenomic reconstructions and comparative analyses of Kickxellomycotina fungi.</title>
        <authorList>
            <person name="Reynolds N.K."/>
            <person name="Stajich J.E."/>
            <person name="Barry K."/>
            <person name="Grigoriev I.V."/>
            <person name="Crous P."/>
            <person name="Smith M.E."/>
        </authorList>
    </citation>
    <scope>NUCLEOTIDE SEQUENCE</scope>
    <source>
        <strain evidence="1">RSA 2271</strain>
    </source>
</reference>
<organism evidence="1 2">
    <name type="scientific">Spiromyces aspiralis</name>
    <dbReference type="NCBI Taxonomy" id="68401"/>
    <lineage>
        <taxon>Eukaryota</taxon>
        <taxon>Fungi</taxon>
        <taxon>Fungi incertae sedis</taxon>
        <taxon>Zoopagomycota</taxon>
        <taxon>Kickxellomycotina</taxon>
        <taxon>Kickxellomycetes</taxon>
        <taxon>Kickxellales</taxon>
        <taxon>Kickxellaceae</taxon>
        <taxon>Spiromyces</taxon>
    </lineage>
</organism>
<comment type="caution">
    <text evidence="1">The sequence shown here is derived from an EMBL/GenBank/DDBJ whole genome shotgun (WGS) entry which is preliminary data.</text>
</comment>